<feature type="transmembrane region" description="Helical" evidence="6">
    <location>
        <begin position="29"/>
        <end position="48"/>
    </location>
</feature>
<evidence type="ECO:0000256" key="3">
    <source>
        <dbReference type="ARBA" id="ARBA00022692"/>
    </source>
</evidence>
<protein>
    <submittedName>
        <fullName evidence="7">CidA/LrgA family protein</fullName>
    </submittedName>
</protein>
<dbReference type="Pfam" id="PF03788">
    <property type="entry name" value="LrgA"/>
    <property type="match status" value="1"/>
</dbReference>
<comment type="caution">
    <text evidence="7">The sequence shown here is derived from an EMBL/GenBank/DDBJ whole genome shotgun (WGS) entry which is preliminary data.</text>
</comment>
<dbReference type="InterPro" id="IPR005538">
    <property type="entry name" value="LrgA/CidA"/>
</dbReference>
<dbReference type="PANTHER" id="PTHR33931:SF2">
    <property type="entry name" value="HOLIN-LIKE PROTEIN CIDA"/>
    <property type="match status" value="1"/>
</dbReference>
<sequence>MTGAITALLLCQLTGEVLARLLHLPVPGPVLGMLLLFLILLARGRLAAGGDQPPEALGRVTDALLSHLGLLFVPAGVGVIALLHTMADNGWALLLAAGLGTPLTMALTGRLAQAVLRRWG</sequence>
<evidence type="ECO:0000313" key="8">
    <source>
        <dbReference type="Proteomes" id="UP001518989"/>
    </source>
</evidence>
<keyword evidence="4 6" id="KW-1133">Transmembrane helix</keyword>
<feature type="transmembrane region" description="Helical" evidence="6">
    <location>
        <begin position="60"/>
        <end position="84"/>
    </location>
</feature>
<dbReference type="PANTHER" id="PTHR33931">
    <property type="entry name" value="HOLIN-LIKE PROTEIN CIDA-RELATED"/>
    <property type="match status" value="1"/>
</dbReference>
<organism evidence="7 8">
    <name type="scientific">Roseomonas haemaphysalidis</name>
    <dbReference type="NCBI Taxonomy" id="2768162"/>
    <lineage>
        <taxon>Bacteria</taxon>
        <taxon>Pseudomonadati</taxon>
        <taxon>Pseudomonadota</taxon>
        <taxon>Alphaproteobacteria</taxon>
        <taxon>Acetobacterales</taxon>
        <taxon>Roseomonadaceae</taxon>
        <taxon>Roseomonas</taxon>
    </lineage>
</organism>
<evidence type="ECO:0000256" key="5">
    <source>
        <dbReference type="ARBA" id="ARBA00023136"/>
    </source>
</evidence>
<keyword evidence="8" id="KW-1185">Reference proteome</keyword>
<accession>A0ABS3KPK2</accession>
<gene>
    <name evidence="7" type="ORF">IAI61_05755</name>
</gene>
<keyword evidence="5 6" id="KW-0472">Membrane</keyword>
<reference evidence="7 8" key="1">
    <citation type="submission" date="2020-09" db="EMBL/GenBank/DDBJ databases">
        <title>Roseomonas.</title>
        <authorList>
            <person name="Zhu W."/>
        </authorList>
    </citation>
    <scope>NUCLEOTIDE SEQUENCE [LARGE SCALE GENOMIC DNA]</scope>
    <source>
        <strain evidence="7 8">573</strain>
    </source>
</reference>
<evidence type="ECO:0000256" key="2">
    <source>
        <dbReference type="ARBA" id="ARBA00022475"/>
    </source>
</evidence>
<name>A0ABS3KPK2_9PROT</name>
<proteinExistence type="predicted"/>
<comment type="subcellular location">
    <subcellularLocation>
        <location evidence="1">Cell membrane</location>
        <topology evidence="1">Multi-pass membrane protein</topology>
    </subcellularLocation>
</comment>
<dbReference type="RefSeq" id="WP_207415947.1">
    <property type="nucleotide sequence ID" value="NZ_CP061178.1"/>
</dbReference>
<evidence type="ECO:0000256" key="1">
    <source>
        <dbReference type="ARBA" id="ARBA00004651"/>
    </source>
</evidence>
<evidence type="ECO:0000256" key="4">
    <source>
        <dbReference type="ARBA" id="ARBA00022989"/>
    </source>
</evidence>
<evidence type="ECO:0000313" key="7">
    <source>
        <dbReference type="EMBL" id="MBO1078528.1"/>
    </source>
</evidence>
<dbReference type="Proteomes" id="UP001518989">
    <property type="component" value="Unassembled WGS sequence"/>
</dbReference>
<feature type="transmembrane region" description="Helical" evidence="6">
    <location>
        <begin position="90"/>
        <end position="112"/>
    </location>
</feature>
<keyword evidence="2" id="KW-1003">Cell membrane</keyword>
<keyword evidence="3 6" id="KW-0812">Transmembrane</keyword>
<evidence type="ECO:0000256" key="6">
    <source>
        <dbReference type="SAM" id="Phobius"/>
    </source>
</evidence>
<dbReference type="EMBL" id="JACTNG010000002">
    <property type="protein sequence ID" value="MBO1078528.1"/>
    <property type="molecule type" value="Genomic_DNA"/>
</dbReference>